<sequence>MNPGGQKHWQFKHFTQWDKEEGNLCAPGPTASTKIQQLIKQRNKGTSPEARQMHHALRQPQNRDSDGVESDRRPRQ</sequence>
<feature type="compositionally biased region" description="Basic and acidic residues" evidence="1">
    <location>
        <begin position="61"/>
        <end position="76"/>
    </location>
</feature>
<evidence type="ECO:0000313" key="3">
    <source>
        <dbReference type="WBParaSite" id="Pan_g1579.t1"/>
    </source>
</evidence>
<protein>
    <submittedName>
        <fullName evidence="3">ORF2</fullName>
    </submittedName>
</protein>
<proteinExistence type="predicted"/>
<evidence type="ECO:0000256" key="1">
    <source>
        <dbReference type="SAM" id="MobiDB-lite"/>
    </source>
</evidence>
<keyword evidence="2" id="KW-1185">Reference proteome</keyword>
<dbReference type="WBParaSite" id="Pan_g1579.t1">
    <property type="protein sequence ID" value="Pan_g1579.t1"/>
    <property type="gene ID" value="Pan_g1579"/>
</dbReference>
<feature type="compositionally biased region" description="Polar residues" evidence="1">
    <location>
        <begin position="30"/>
        <end position="46"/>
    </location>
</feature>
<accession>A0A7E4V2W6</accession>
<evidence type="ECO:0000313" key="2">
    <source>
        <dbReference type="Proteomes" id="UP000492821"/>
    </source>
</evidence>
<dbReference type="Proteomes" id="UP000492821">
    <property type="component" value="Unassembled WGS sequence"/>
</dbReference>
<reference evidence="2" key="1">
    <citation type="journal article" date="2013" name="Genetics">
        <title>The draft genome and transcriptome of Panagrellus redivivus are shaped by the harsh demands of a free-living lifestyle.</title>
        <authorList>
            <person name="Srinivasan J."/>
            <person name="Dillman A.R."/>
            <person name="Macchietto M.G."/>
            <person name="Heikkinen L."/>
            <person name="Lakso M."/>
            <person name="Fracchia K.M."/>
            <person name="Antoshechkin I."/>
            <person name="Mortazavi A."/>
            <person name="Wong G."/>
            <person name="Sternberg P.W."/>
        </authorList>
    </citation>
    <scope>NUCLEOTIDE SEQUENCE [LARGE SCALE GENOMIC DNA]</scope>
    <source>
        <strain evidence="2">MT8872</strain>
    </source>
</reference>
<feature type="region of interest" description="Disordered" evidence="1">
    <location>
        <begin position="22"/>
        <end position="76"/>
    </location>
</feature>
<name>A0A7E4V2W6_PANRE</name>
<dbReference type="AlphaFoldDB" id="A0A7E4V2W6"/>
<reference evidence="3" key="2">
    <citation type="submission" date="2020-10" db="UniProtKB">
        <authorList>
            <consortium name="WormBaseParasite"/>
        </authorList>
    </citation>
    <scope>IDENTIFICATION</scope>
</reference>
<organism evidence="2 3">
    <name type="scientific">Panagrellus redivivus</name>
    <name type="common">Microworm</name>
    <dbReference type="NCBI Taxonomy" id="6233"/>
    <lineage>
        <taxon>Eukaryota</taxon>
        <taxon>Metazoa</taxon>
        <taxon>Ecdysozoa</taxon>
        <taxon>Nematoda</taxon>
        <taxon>Chromadorea</taxon>
        <taxon>Rhabditida</taxon>
        <taxon>Tylenchina</taxon>
        <taxon>Panagrolaimomorpha</taxon>
        <taxon>Panagrolaimoidea</taxon>
        <taxon>Panagrolaimidae</taxon>
        <taxon>Panagrellus</taxon>
    </lineage>
</organism>